<protein>
    <submittedName>
        <fullName evidence="1">Kynurenine formamidase</fullName>
    </submittedName>
</protein>
<reference evidence="1" key="1">
    <citation type="journal article" date="2021" name="Microb. Physiol.">
        <title>Proteogenomic Insights into the Physiology of Marine, Sulfate-Reducing, Filamentous Desulfonema limicola and Desulfonema magnum.</title>
        <authorList>
            <person name="Schnaars V."/>
            <person name="Wohlbrand L."/>
            <person name="Scheve S."/>
            <person name="Hinrichs C."/>
            <person name="Reinhardt R."/>
            <person name="Rabus R."/>
        </authorList>
    </citation>
    <scope>NUCLEOTIDE SEQUENCE</scope>
    <source>
        <strain evidence="1">5ac10</strain>
    </source>
</reference>
<proteinExistence type="predicted"/>
<gene>
    <name evidence="1" type="primary">kynB</name>
    <name evidence="1" type="ORF">dnl_11840</name>
</gene>
<dbReference type="InterPro" id="IPR007325">
    <property type="entry name" value="KFase/CYL"/>
</dbReference>
<dbReference type="Gene3D" id="3.50.30.50">
    <property type="entry name" value="Putative cyclase"/>
    <property type="match status" value="1"/>
</dbReference>
<organism evidence="1 2">
    <name type="scientific">Desulfonema limicola</name>
    <dbReference type="NCBI Taxonomy" id="45656"/>
    <lineage>
        <taxon>Bacteria</taxon>
        <taxon>Pseudomonadati</taxon>
        <taxon>Thermodesulfobacteriota</taxon>
        <taxon>Desulfobacteria</taxon>
        <taxon>Desulfobacterales</taxon>
        <taxon>Desulfococcaceae</taxon>
        <taxon>Desulfonema</taxon>
    </lineage>
</organism>
<name>A0A975B521_9BACT</name>
<dbReference type="RefSeq" id="WP_207690745.1">
    <property type="nucleotide sequence ID" value="NZ_CP061799.1"/>
</dbReference>
<dbReference type="Pfam" id="PF04199">
    <property type="entry name" value="Cyclase"/>
    <property type="match status" value="1"/>
</dbReference>
<dbReference type="PANTHER" id="PTHR31118:SF12">
    <property type="entry name" value="CYCLASE-LIKE PROTEIN 2"/>
    <property type="match status" value="1"/>
</dbReference>
<dbReference type="EMBL" id="CP061799">
    <property type="protein sequence ID" value="QTA78936.1"/>
    <property type="molecule type" value="Genomic_DNA"/>
</dbReference>
<dbReference type="Proteomes" id="UP000663720">
    <property type="component" value="Chromosome"/>
</dbReference>
<keyword evidence="2" id="KW-1185">Reference proteome</keyword>
<dbReference type="PANTHER" id="PTHR31118">
    <property type="entry name" value="CYCLASE-LIKE PROTEIN 2"/>
    <property type="match status" value="1"/>
</dbReference>
<dbReference type="AlphaFoldDB" id="A0A975B521"/>
<dbReference type="KEGG" id="dli:dnl_11840"/>
<dbReference type="GO" id="GO:0019441">
    <property type="term" value="P:L-tryptophan catabolic process to kynurenine"/>
    <property type="evidence" value="ECO:0007669"/>
    <property type="project" value="InterPro"/>
</dbReference>
<evidence type="ECO:0000313" key="1">
    <source>
        <dbReference type="EMBL" id="QTA78936.1"/>
    </source>
</evidence>
<dbReference type="InterPro" id="IPR037175">
    <property type="entry name" value="KFase_sf"/>
</dbReference>
<sequence>MKIIDLTHSISPKMPVYPGTEAPLIVTACSIDDSGFLEKKITIYSHTGTHIDAPAHIIKNSKTLDMFPISYFYGKAFLLNPAKRRTQTIDIKELKPHQDAIGQVEFLLIDTGWSQYWNSERYFSDYPVLSPEAADWLCQFKLKGVGFDTISADKPDSRNYPVHKALLQKDIIIIENLAGLEKLPCKHFLFSCFPMNFEDADGSPVRAAAFITPNFFAFKNIC</sequence>
<dbReference type="SUPFAM" id="SSF102198">
    <property type="entry name" value="Putative cyclase"/>
    <property type="match status" value="1"/>
</dbReference>
<accession>A0A975B521</accession>
<evidence type="ECO:0000313" key="2">
    <source>
        <dbReference type="Proteomes" id="UP000663720"/>
    </source>
</evidence>
<dbReference type="GO" id="GO:0004061">
    <property type="term" value="F:arylformamidase activity"/>
    <property type="evidence" value="ECO:0007669"/>
    <property type="project" value="InterPro"/>
</dbReference>